<keyword evidence="1" id="KW-1133">Transmembrane helix</keyword>
<protein>
    <recommendedName>
        <fullName evidence="2">DUF6533 domain-containing protein</fullName>
    </recommendedName>
</protein>
<proteinExistence type="predicted"/>
<reference evidence="3" key="1">
    <citation type="journal article" date="2020" name="Nat. Commun.">
        <title>Large-scale genome sequencing of mycorrhizal fungi provides insights into the early evolution of symbiotic traits.</title>
        <authorList>
            <person name="Miyauchi S."/>
            <person name="Kiss E."/>
            <person name="Kuo A."/>
            <person name="Drula E."/>
            <person name="Kohler A."/>
            <person name="Sanchez-Garcia M."/>
            <person name="Morin E."/>
            <person name="Andreopoulos B."/>
            <person name="Barry K.W."/>
            <person name="Bonito G."/>
            <person name="Buee M."/>
            <person name="Carver A."/>
            <person name="Chen C."/>
            <person name="Cichocki N."/>
            <person name="Clum A."/>
            <person name="Culley D."/>
            <person name="Crous P.W."/>
            <person name="Fauchery L."/>
            <person name="Girlanda M."/>
            <person name="Hayes R.D."/>
            <person name="Keri Z."/>
            <person name="LaButti K."/>
            <person name="Lipzen A."/>
            <person name="Lombard V."/>
            <person name="Magnuson J."/>
            <person name="Maillard F."/>
            <person name="Murat C."/>
            <person name="Nolan M."/>
            <person name="Ohm R.A."/>
            <person name="Pangilinan J."/>
            <person name="Pereira M.F."/>
            <person name="Perotto S."/>
            <person name="Peter M."/>
            <person name="Pfister S."/>
            <person name="Riley R."/>
            <person name="Sitrit Y."/>
            <person name="Stielow J.B."/>
            <person name="Szollosi G."/>
            <person name="Zifcakova L."/>
            <person name="Stursova M."/>
            <person name="Spatafora J.W."/>
            <person name="Tedersoo L."/>
            <person name="Vaario L.M."/>
            <person name="Yamada A."/>
            <person name="Yan M."/>
            <person name="Wang P."/>
            <person name="Xu J."/>
            <person name="Bruns T."/>
            <person name="Baldrian P."/>
            <person name="Vilgalys R."/>
            <person name="Dunand C."/>
            <person name="Henrissat B."/>
            <person name="Grigoriev I.V."/>
            <person name="Hibbett D."/>
            <person name="Nagy L.G."/>
            <person name="Martin F.M."/>
        </authorList>
    </citation>
    <scope>NUCLEOTIDE SEQUENCE</scope>
    <source>
        <strain evidence="3">UH-Tt-Lm1</strain>
    </source>
</reference>
<feature type="transmembrane region" description="Helical" evidence="1">
    <location>
        <begin position="186"/>
        <end position="205"/>
    </location>
</feature>
<gene>
    <name evidence="3" type="ORF">BJ322DRAFT_212096</name>
</gene>
<accession>A0A9P6L4H2</accession>
<name>A0A9P6L4H2_9AGAM</name>
<dbReference type="OrthoDB" id="3354157at2759"/>
<evidence type="ECO:0000256" key="1">
    <source>
        <dbReference type="SAM" id="Phobius"/>
    </source>
</evidence>
<keyword evidence="1" id="KW-0472">Membrane</keyword>
<reference evidence="3" key="2">
    <citation type="submission" date="2020-11" db="EMBL/GenBank/DDBJ databases">
        <authorList>
            <consortium name="DOE Joint Genome Institute"/>
            <person name="Kuo A."/>
            <person name="Miyauchi S."/>
            <person name="Kiss E."/>
            <person name="Drula E."/>
            <person name="Kohler A."/>
            <person name="Sanchez-Garcia M."/>
            <person name="Andreopoulos B."/>
            <person name="Barry K.W."/>
            <person name="Bonito G."/>
            <person name="Buee M."/>
            <person name="Carver A."/>
            <person name="Chen C."/>
            <person name="Cichocki N."/>
            <person name="Clum A."/>
            <person name="Culley D."/>
            <person name="Crous P.W."/>
            <person name="Fauchery L."/>
            <person name="Girlanda M."/>
            <person name="Hayes R."/>
            <person name="Keri Z."/>
            <person name="Labutti K."/>
            <person name="Lipzen A."/>
            <person name="Lombard V."/>
            <person name="Magnuson J."/>
            <person name="Maillard F."/>
            <person name="Morin E."/>
            <person name="Murat C."/>
            <person name="Nolan M."/>
            <person name="Ohm R."/>
            <person name="Pangilinan J."/>
            <person name="Pereira M."/>
            <person name="Perotto S."/>
            <person name="Peter M."/>
            <person name="Riley R."/>
            <person name="Sitrit Y."/>
            <person name="Stielow B."/>
            <person name="Szollosi G."/>
            <person name="Zifcakova L."/>
            <person name="Stursova M."/>
            <person name="Spatafora J.W."/>
            <person name="Tedersoo L."/>
            <person name="Vaario L.-M."/>
            <person name="Yamada A."/>
            <person name="Yan M."/>
            <person name="Wang P."/>
            <person name="Xu J."/>
            <person name="Bruns T."/>
            <person name="Baldrian P."/>
            <person name="Vilgalys R."/>
            <person name="Henrissat B."/>
            <person name="Grigoriev I.V."/>
            <person name="Hibbett D."/>
            <person name="Nagy L.G."/>
            <person name="Martin F.M."/>
        </authorList>
    </citation>
    <scope>NUCLEOTIDE SEQUENCE</scope>
    <source>
        <strain evidence="3">UH-Tt-Lm1</strain>
    </source>
</reference>
<dbReference type="InterPro" id="IPR045340">
    <property type="entry name" value="DUF6533"/>
</dbReference>
<feature type="transmembrane region" description="Helical" evidence="1">
    <location>
        <begin position="144"/>
        <end position="165"/>
    </location>
</feature>
<dbReference type="Proteomes" id="UP000736335">
    <property type="component" value="Unassembled WGS sequence"/>
</dbReference>
<feature type="transmembrane region" description="Helical" evidence="1">
    <location>
        <begin position="14"/>
        <end position="31"/>
    </location>
</feature>
<feature type="transmembrane region" description="Helical" evidence="1">
    <location>
        <begin position="84"/>
        <end position="103"/>
    </location>
</feature>
<dbReference type="AlphaFoldDB" id="A0A9P6L4H2"/>
<feature type="transmembrane region" description="Helical" evidence="1">
    <location>
        <begin position="115"/>
        <end position="138"/>
    </location>
</feature>
<keyword evidence="4" id="KW-1185">Reference proteome</keyword>
<evidence type="ECO:0000313" key="4">
    <source>
        <dbReference type="Proteomes" id="UP000736335"/>
    </source>
</evidence>
<organism evidence="3 4">
    <name type="scientific">Thelephora terrestris</name>
    <dbReference type="NCBI Taxonomy" id="56493"/>
    <lineage>
        <taxon>Eukaryota</taxon>
        <taxon>Fungi</taxon>
        <taxon>Dikarya</taxon>
        <taxon>Basidiomycota</taxon>
        <taxon>Agaricomycotina</taxon>
        <taxon>Agaricomycetes</taxon>
        <taxon>Thelephorales</taxon>
        <taxon>Thelephoraceae</taxon>
        <taxon>Thelephora</taxon>
    </lineage>
</organism>
<sequence length="216" mass="24797">MGGTLDQYSAIQRYMYVSATVLSIYDHLLLFDDEVRYFWKVRQPWIFCPYFLYRGLAIGFQFWRVYFIILAPGGPNFIYTADRFTQLIVLTIFFAYSDGFVTLRTYAITFRNKILTTYLVTLSLARFILSVTGFLILGNHNLQNATISIGTTFVSAFAIVVWHIYRNKDVLKIAGVVRAIVSQATIYFIVIAVLQVFTQIALNFAEPDHAQSFLLA</sequence>
<keyword evidence="1" id="KW-0812">Transmembrane</keyword>
<dbReference type="Pfam" id="PF20151">
    <property type="entry name" value="DUF6533"/>
    <property type="match status" value="1"/>
</dbReference>
<dbReference type="EMBL" id="WIUZ02000012">
    <property type="protein sequence ID" value="KAF9782311.1"/>
    <property type="molecule type" value="Genomic_DNA"/>
</dbReference>
<evidence type="ECO:0000313" key="3">
    <source>
        <dbReference type="EMBL" id="KAF9782311.1"/>
    </source>
</evidence>
<comment type="caution">
    <text evidence="3">The sequence shown here is derived from an EMBL/GenBank/DDBJ whole genome shotgun (WGS) entry which is preliminary data.</text>
</comment>
<feature type="domain" description="DUF6533" evidence="2">
    <location>
        <begin position="14"/>
        <end position="55"/>
    </location>
</feature>
<feature type="transmembrane region" description="Helical" evidence="1">
    <location>
        <begin position="51"/>
        <end position="72"/>
    </location>
</feature>
<evidence type="ECO:0000259" key="2">
    <source>
        <dbReference type="Pfam" id="PF20151"/>
    </source>
</evidence>